<evidence type="ECO:0000313" key="3">
    <source>
        <dbReference type="Proteomes" id="UP000823775"/>
    </source>
</evidence>
<dbReference type="Proteomes" id="UP000823775">
    <property type="component" value="Unassembled WGS sequence"/>
</dbReference>
<feature type="compositionally biased region" description="Basic and acidic residues" evidence="1">
    <location>
        <begin position="177"/>
        <end position="196"/>
    </location>
</feature>
<accession>A0ABS8S6C1</accession>
<proteinExistence type="predicted"/>
<organism evidence="2 3">
    <name type="scientific">Datura stramonium</name>
    <name type="common">Jimsonweed</name>
    <name type="synonym">Common thornapple</name>
    <dbReference type="NCBI Taxonomy" id="4076"/>
    <lineage>
        <taxon>Eukaryota</taxon>
        <taxon>Viridiplantae</taxon>
        <taxon>Streptophyta</taxon>
        <taxon>Embryophyta</taxon>
        <taxon>Tracheophyta</taxon>
        <taxon>Spermatophyta</taxon>
        <taxon>Magnoliopsida</taxon>
        <taxon>eudicotyledons</taxon>
        <taxon>Gunneridae</taxon>
        <taxon>Pentapetalae</taxon>
        <taxon>asterids</taxon>
        <taxon>lamiids</taxon>
        <taxon>Solanales</taxon>
        <taxon>Solanaceae</taxon>
        <taxon>Solanoideae</taxon>
        <taxon>Datureae</taxon>
        <taxon>Datura</taxon>
    </lineage>
</organism>
<sequence length="232" mass="26097">HRFLFRSVKLVTLVHCIWSLIGISLKIWYKKKSDFGFNGFQVPVIPKAPRSVRRRRSCKKLDDGQICAFELLAAVAGKLLPRAKALLQVMQQKGKMRLLIAGVKALIYCDTAVQEQNLKHGLDKPYHAENNYFLEHISTVIGSDTDMKLENCKEVNIADGKFQTKIEGGSSNLEDPCDNKIRTGTQKHLDDDSKQTEDVTVTNTCSVKTPIEKHVNNNGLFNSDSSVHLPLY</sequence>
<keyword evidence="3" id="KW-1185">Reference proteome</keyword>
<comment type="caution">
    <text evidence="2">The sequence shown here is derived from an EMBL/GenBank/DDBJ whole genome shotgun (WGS) entry which is preliminary data.</text>
</comment>
<feature type="region of interest" description="Disordered" evidence="1">
    <location>
        <begin position="173"/>
        <end position="196"/>
    </location>
</feature>
<dbReference type="EMBL" id="JACEIK010000308">
    <property type="protein sequence ID" value="MCD7454632.1"/>
    <property type="molecule type" value="Genomic_DNA"/>
</dbReference>
<dbReference type="InterPro" id="IPR031105">
    <property type="entry name" value="TRP_plant"/>
</dbReference>
<feature type="non-terminal residue" evidence="2">
    <location>
        <position position="1"/>
    </location>
</feature>
<protein>
    <submittedName>
        <fullName evidence="2">Uncharacterized protein</fullName>
    </submittedName>
</protein>
<reference evidence="2 3" key="1">
    <citation type="journal article" date="2021" name="BMC Genomics">
        <title>Datura genome reveals duplications of psychoactive alkaloid biosynthetic genes and high mutation rate following tissue culture.</title>
        <authorList>
            <person name="Rajewski A."/>
            <person name="Carter-House D."/>
            <person name="Stajich J."/>
            <person name="Litt A."/>
        </authorList>
    </citation>
    <scope>NUCLEOTIDE SEQUENCE [LARGE SCALE GENOMIC DNA]</scope>
    <source>
        <strain evidence="2">AR-01</strain>
    </source>
</reference>
<dbReference type="PANTHER" id="PTHR21717:SF78">
    <property type="entry name" value="TELOMERE REPEAT-BINDING PROTEIN 4-LIKE"/>
    <property type="match status" value="1"/>
</dbReference>
<name>A0ABS8S6C1_DATST</name>
<evidence type="ECO:0000313" key="2">
    <source>
        <dbReference type="EMBL" id="MCD7454632.1"/>
    </source>
</evidence>
<gene>
    <name evidence="2" type="ORF">HAX54_025378</name>
</gene>
<dbReference type="PANTHER" id="PTHR21717">
    <property type="entry name" value="TELOMERIC REPEAT BINDING PROTEIN"/>
    <property type="match status" value="1"/>
</dbReference>
<evidence type="ECO:0000256" key="1">
    <source>
        <dbReference type="SAM" id="MobiDB-lite"/>
    </source>
</evidence>